<accession>A0A1M5QY51</accession>
<dbReference type="Gene3D" id="3.30.70.360">
    <property type="match status" value="1"/>
</dbReference>
<dbReference type="PIRSF" id="PIRSF001235">
    <property type="entry name" value="Amidase_carbamoylase"/>
    <property type="match status" value="1"/>
</dbReference>
<evidence type="ECO:0000259" key="9">
    <source>
        <dbReference type="Pfam" id="PF07687"/>
    </source>
</evidence>
<keyword evidence="4 7" id="KW-0479">Metal-binding</keyword>
<feature type="binding site" evidence="8">
    <location>
        <position position="275"/>
    </location>
    <ligand>
        <name>allantoate</name>
        <dbReference type="ChEBI" id="CHEBI:17536"/>
    </ligand>
</feature>
<feature type="binding site" evidence="7">
    <location>
        <position position="93"/>
    </location>
    <ligand>
        <name>Zn(2+)</name>
        <dbReference type="ChEBI" id="CHEBI:29105"/>
        <label>1</label>
    </ligand>
</feature>
<dbReference type="EMBL" id="FQWD01000007">
    <property type="protein sequence ID" value="SHH19032.1"/>
    <property type="molecule type" value="Genomic_DNA"/>
</dbReference>
<comment type="cofactor">
    <cofactor evidence="7">
        <name>Zn(2+)</name>
        <dbReference type="ChEBI" id="CHEBI:29105"/>
    </cofactor>
    <text evidence="7">Binds 2 Zn(2+) ions per subunit.</text>
</comment>
<evidence type="ECO:0000256" key="6">
    <source>
        <dbReference type="ARBA" id="ARBA00023211"/>
    </source>
</evidence>
<gene>
    <name evidence="10" type="ORF">SAMN05216361_3968</name>
</gene>
<dbReference type="AlphaFoldDB" id="A0A1M5QY51"/>
<evidence type="ECO:0000313" key="10">
    <source>
        <dbReference type="EMBL" id="SHH19032.1"/>
    </source>
</evidence>
<evidence type="ECO:0000256" key="4">
    <source>
        <dbReference type="ARBA" id="ARBA00022723"/>
    </source>
</evidence>
<reference evidence="11" key="1">
    <citation type="submission" date="2016-11" db="EMBL/GenBank/DDBJ databases">
        <authorList>
            <person name="Varghese N."/>
            <person name="Submissions S."/>
        </authorList>
    </citation>
    <scope>NUCLEOTIDE SEQUENCE [LARGE SCALE GENOMIC DNA]</scope>
    <source>
        <strain evidence="11">CGMCC 1.8995</strain>
    </source>
</reference>
<dbReference type="InterPro" id="IPR011650">
    <property type="entry name" value="Peptidase_M20_dimer"/>
</dbReference>
<organism evidence="10 11">
    <name type="scientific">Marisediminitalea aggregata</name>
    <dbReference type="NCBI Taxonomy" id="634436"/>
    <lineage>
        <taxon>Bacteria</taxon>
        <taxon>Pseudomonadati</taxon>
        <taxon>Pseudomonadota</taxon>
        <taxon>Gammaproteobacteria</taxon>
        <taxon>Alteromonadales</taxon>
        <taxon>Alteromonadaceae</taxon>
        <taxon>Marisediminitalea</taxon>
    </lineage>
</organism>
<feature type="binding site" evidence="7">
    <location>
        <position position="382"/>
    </location>
    <ligand>
        <name>Zn(2+)</name>
        <dbReference type="ChEBI" id="CHEBI:29105"/>
        <label>2</label>
    </ligand>
</feature>
<dbReference type="STRING" id="634436.SAMN05216361_3968"/>
<dbReference type="CDD" id="cd03884">
    <property type="entry name" value="M20_bAS"/>
    <property type="match status" value="1"/>
</dbReference>
<feature type="binding site" evidence="8">
    <location>
        <position position="288"/>
    </location>
    <ligand>
        <name>allantoate</name>
        <dbReference type="ChEBI" id="CHEBI:17536"/>
    </ligand>
</feature>
<dbReference type="PANTHER" id="PTHR32494:SF19">
    <property type="entry name" value="ALLANTOATE DEIMINASE-RELATED"/>
    <property type="match status" value="1"/>
</dbReference>
<feature type="binding site" evidence="7">
    <location>
        <position position="82"/>
    </location>
    <ligand>
        <name>Zn(2+)</name>
        <dbReference type="ChEBI" id="CHEBI:29105"/>
        <label>1</label>
    </ligand>
</feature>
<dbReference type="GO" id="GO:0016813">
    <property type="term" value="F:hydrolase activity, acting on carbon-nitrogen (but not peptide) bonds, in linear amidines"/>
    <property type="evidence" value="ECO:0007669"/>
    <property type="project" value="InterPro"/>
</dbReference>
<dbReference type="Pfam" id="PF01546">
    <property type="entry name" value="Peptidase_M20"/>
    <property type="match status" value="1"/>
</dbReference>
<evidence type="ECO:0000256" key="7">
    <source>
        <dbReference type="PIRSR" id="PIRSR001235-1"/>
    </source>
</evidence>
<keyword evidence="6" id="KW-0464">Manganese</keyword>
<dbReference type="RefSeq" id="WP_073324916.1">
    <property type="nucleotide sequence ID" value="NZ_FQWD01000007.1"/>
</dbReference>
<dbReference type="InterPro" id="IPR010158">
    <property type="entry name" value="Amidase_Cbmase"/>
</dbReference>
<comment type="cofactor">
    <cofactor evidence="1">
        <name>Mn(2+)</name>
        <dbReference type="ChEBI" id="CHEBI:29035"/>
    </cofactor>
</comment>
<evidence type="ECO:0000256" key="8">
    <source>
        <dbReference type="PIRSR" id="PIRSR001235-2"/>
    </source>
</evidence>
<dbReference type="SUPFAM" id="SSF53187">
    <property type="entry name" value="Zn-dependent exopeptidases"/>
    <property type="match status" value="1"/>
</dbReference>
<dbReference type="NCBIfam" id="TIGR01879">
    <property type="entry name" value="hydantase"/>
    <property type="match status" value="1"/>
</dbReference>
<evidence type="ECO:0000256" key="5">
    <source>
        <dbReference type="ARBA" id="ARBA00022801"/>
    </source>
</evidence>
<dbReference type="InterPro" id="IPR002933">
    <property type="entry name" value="Peptidase_M20"/>
</dbReference>
<feature type="binding site" evidence="7">
    <location>
        <position position="192"/>
    </location>
    <ligand>
        <name>Zn(2+)</name>
        <dbReference type="ChEBI" id="CHEBI:29105"/>
        <label>1</label>
    </ligand>
</feature>
<name>A0A1M5QY51_9ALTE</name>
<dbReference type="PANTHER" id="PTHR32494">
    <property type="entry name" value="ALLANTOATE DEIMINASE-RELATED"/>
    <property type="match status" value="1"/>
</dbReference>
<dbReference type="NCBIfam" id="NF006775">
    <property type="entry name" value="PRK09290.2-5"/>
    <property type="match status" value="1"/>
</dbReference>
<evidence type="ECO:0000256" key="1">
    <source>
        <dbReference type="ARBA" id="ARBA00001936"/>
    </source>
</evidence>
<dbReference type="OrthoDB" id="9808195at2"/>
<evidence type="ECO:0000313" key="11">
    <source>
        <dbReference type="Proteomes" id="UP000184520"/>
    </source>
</evidence>
<evidence type="ECO:0000256" key="3">
    <source>
        <dbReference type="ARBA" id="ARBA00011738"/>
    </source>
</evidence>
<proteinExistence type="inferred from homology"/>
<feature type="domain" description="Peptidase M20 dimerisation" evidence="9">
    <location>
        <begin position="212"/>
        <end position="309"/>
    </location>
</feature>
<protein>
    <submittedName>
        <fullName evidence="10">Allantoate deiminase</fullName>
    </submittedName>
</protein>
<dbReference type="GO" id="GO:0046872">
    <property type="term" value="F:metal ion binding"/>
    <property type="evidence" value="ECO:0007669"/>
    <property type="project" value="UniProtKB-KW"/>
</dbReference>
<comment type="subunit">
    <text evidence="3">Homodimer.</text>
</comment>
<sequence length="410" mass="44940">MNEFAELAHEVLNRCDQLGLISQSPGMVDRRYLTPQHRQANDLVAQWMQQAGMQTWQDAAGNQWGRYQSHNADAKAFVFGSHLDTVPNGGKYDGMLGVIAPLAVIQFCHDQGIRFPFHIDIVGFGDEEGTRFGSTLLGSRALTGRWQETWRDLRDKDQVSLPDALKNFGSSFENISQAKLDPATLLGYLEVHIEQGPVLENQSLPVGWVTAIAGAKRYDIKVNGMAGHAGTVPMPLRQDAMTACSEMVLAIESIATEHAVVATVGRMDVKPGAVNVIPGEVAFSLDIRSEYDDMRDKALDAILLKLRDIANRRRVDLNWQMTHQANAVHCNPALSQTLAQAIELTGIKPLSLPSGAGHDAMAMDAICPVSMLFVRCKGGISHHPGESVTHADVQATLQVLQRFLDSYSQH</sequence>
<feature type="binding site" evidence="7">
    <location>
        <position position="93"/>
    </location>
    <ligand>
        <name>Zn(2+)</name>
        <dbReference type="ChEBI" id="CHEBI:29105"/>
        <label>2</label>
    </ligand>
</feature>
<dbReference type="SUPFAM" id="SSF55031">
    <property type="entry name" value="Bacterial exopeptidase dimerisation domain"/>
    <property type="match status" value="1"/>
</dbReference>
<dbReference type="InterPro" id="IPR036264">
    <property type="entry name" value="Bact_exopeptidase_dim_dom"/>
</dbReference>
<keyword evidence="11" id="KW-1185">Reference proteome</keyword>
<dbReference type="Gene3D" id="3.40.630.10">
    <property type="entry name" value="Zn peptidases"/>
    <property type="match status" value="1"/>
</dbReference>
<comment type="similarity">
    <text evidence="2">Belongs to the peptidase M20 family.</text>
</comment>
<feature type="binding site" evidence="8">
    <location>
        <position position="217"/>
    </location>
    <ligand>
        <name>allantoate</name>
        <dbReference type="ChEBI" id="CHEBI:17536"/>
    </ligand>
</feature>
<dbReference type="Proteomes" id="UP000184520">
    <property type="component" value="Unassembled WGS sequence"/>
</dbReference>
<keyword evidence="7" id="KW-0862">Zinc</keyword>
<dbReference type="Pfam" id="PF07687">
    <property type="entry name" value="M20_dimer"/>
    <property type="match status" value="1"/>
</dbReference>
<keyword evidence="5" id="KW-0378">Hydrolase</keyword>
<feature type="binding site" evidence="7">
    <location>
        <position position="128"/>
    </location>
    <ligand>
        <name>Zn(2+)</name>
        <dbReference type="ChEBI" id="CHEBI:29105"/>
        <label>2</label>
    </ligand>
</feature>
<evidence type="ECO:0000256" key="2">
    <source>
        <dbReference type="ARBA" id="ARBA00006153"/>
    </source>
</evidence>